<dbReference type="STRING" id="1348853.LK12_08395"/>
<dbReference type="PANTHER" id="PTHR11941:SF54">
    <property type="entry name" value="ENOYL-COA HYDRATASE, MITOCHONDRIAL"/>
    <property type="match status" value="1"/>
</dbReference>
<name>A0A0B1ZIL3_9SPHN</name>
<dbReference type="Gene3D" id="1.10.12.10">
    <property type="entry name" value="Lyase 2-enoyl-coa Hydratase, Chain A, domain 2"/>
    <property type="match status" value="1"/>
</dbReference>
<protein>
    <recommendedName>
        <fullName evidence="6">Enoyl-CoA hydratase</fullName>
    </recommendedName>
</protein>
<dbReference type="GO" id="GO:0016829">
    <property type="term" value="F:lyase activity"/>
    <property type="evidence" value="ECO:0007669"/>
    <property type="project" value="UniProtKB-KW"/>
</dbReference>
<evidence type="ECO:0000256" key="1">
    <source>
        <dbReference type="ARBA" id="ARBA00005254"/>
    </source>
</evidence>
<dbReference type="InterPro" id="IPR029045">
    <property type="entry name" value="ClpP/crotonase-like_dom_sf"/>
</dbReference>
<gene>
    <name evidence="4" type="ORF">LK12_08395</name>
</gene>
<dbReference type="Gene3D" id="3.90.226.10">
    <property type="entry name" value="2-enoyl-CoA Hydratase, Chain A, domain 1"/>
    <property type="match status" value="1"/>
</dbReference>
<evidence type="ECO:0000256" key="2">
    <source>
        <dbReference type="ARBA" id="ARBA00023239"/>
    </source>
</evidence>
<dbReference type="Proteomes" id="UP000031057">
    <property type="component" value="Unassembled WGS sequence"/>
</dbReference>
<keyword evidence="5" id="KW-1185">Reference proteome</keyword>
<comment type="similarity">
    <text evidence="1 3">Belongs to the enoyl-CoA hydratase/isomerase family.</text>
</comment>
<dbReference type="PROSITE" id="PS00166">
    <property type="entry name" value="ENOYL_COA_HYDRATASE"/>
    <property type="match status" value="1"/>
</dbReference>
<evidence type="ECO:0000313" key="5">
    <source>
        <dbReference type="Proteomes" id="UP000031057"/>
    </source>
</evidence>
<dbReference type="SUPFAM" id="SSF52096">
    <property type="entry name" value="ClpP/crotonase"/>
    <property type="match status" value="1"/>
</dbReference>
<dbReference type="CDD" id="cd06558">
    <property type="entry name" value="crotonase-like"/>
    <property type="match status" value="1"/>
</dbReference>
<dbReference type="AlphaFoldDB" id="A0A0B1ZIL3"/>
<dbReference type="RefSeq" id="WP_039282037.1">
    <property type="nucleotide sequence ID" value="NZ_JTDI01000003.1"/>
</dbReference>
<sequence>MAAQDVLVEAHGGVFTITLNRPAKLNAVTAEMHAAMHEAFEKFAADSTLHICILRSASERAFCVGSDLAAFDPERGLPYAETGYAGLAERYDLDKPVIAVVDGLCLGGGFELALACDLIIASSRARFGLPEPRRGMIALAGGIHRLVRQVGMKRAMLPLLTGESIEAEEALAMGVVSRMVAPESLEAEVEAICSQILANAPLAVRATKAIAEWSIDQPGLAAAMAGQEDHPAFRRWINSDDGWEGIRAFIEKRPPVWKAR</sequence>
<organism evidence="4 5">
    <name type="scientific">Novosphingobium malaysiense</name>
    <dbReference type="NCBI Taxonomy" id="1348853"/>
    <lineage>
        <taxon>Bacteria</taxon>
        <taxon>Pseudomonadati</taxon>
        <taxon>Pseudomonadota</taxon>
        <taxon>Alphaproteobacteria</taxon>
        <taxon>Sphingomonadales</taxon>
        <taxon>Sphingomonadaceae</taxon>
        <taxon>Novosphingobium</taxon>
    </lineage>
</organism>
<dbReference type="Pfam" id="PF00378">
    <property type="entry name" value="ECH_1"/>
    <property type="match status" value="1"/>
</dbReference>
<evidence type="ECO:0000313" key="4">
    <source>
        <dbReference type="EMBL" id="KHK90955.1"/>
    </source>
</evidence>
<evidence type="ECO:0008006" key="6">
    <source>
        <dbReference type="Google" id="ProtNLM"/>
    </source>
</evidence>
<dbReference type="EMBL" id="JTDI01000003">
    <property type="protein sequence ID" value="KHK90955.1"/>
    <property type="molecule type" value="Genomic_DNA"/>
</dbReference>
<dbReference type="PANTHER" id="PTHR11941">
    <property type="entry name" value="ENOYL-COA HYDRATASE-RELATED"/>
    <property type="match status" value="1"/>
</dbReference>
<comment type="caution">
    <text evidence="4">The sequence shown here is derived from an EMBL/GenBank/DDBJ whole genome shotgun (WGS) entry which is preliminary data.</text>
</comment>
<dbReference type="OrthoDB" id="7225138at2"/>
<keyword evidence="2" id="KW-0456">Lyase</keyword>
<accession>A0A0B1ZIL3</accession>
<dbReference type="GO" id="GO:0006635">
    <property type="term" value="P:fatty acid beta-oxidation"/>
    <property type="evidence" value="ECO:0007669"/>
    <property type="project" value="TreeGrafter"/>
</dbReference>
<dbReference type="InterPro" id="IPR001753">
    <property type="entry name" value="Enoyl-CoA_hydra/iso"/>
</dbReference>
<evidence type="ECO:0000256" key="3">
    <source>
        <dbReference type="RuleBase" id="RU003707"/>
    </source>
</evidence>
<proteinExistence type="inferred from homology"/>
<dbReference type="InterPro" id="IPR018376">
    <property type="entry name" value="Enoyl-CoA_hyd/isom_CS"/>
</dbReference>
<reference evidence="4 5" key="1">
    <citation type="submission" date="2014-10" db="EMBL/GenBank/DDBJ databases">
        <title>Genome sequence of Novosphingobium malaysiense MUSC 273(T).</title>
        <authorList>
            <person name="Lee L.-H."/>
        </authorList>
    </citation>
    <scope>NUCLEOTIDE SEQUENCE [LARGE SCALE GENOMIC DNA]</scope>
    <source>
        <strain evidence="4 5">MUSC 273</strain>
    </source>
</reference>
<dbReference type="InterPro" id="IPR014748">
    <property type="entry name" value="Enoyl-CoA_hydra_C"/>
</dbReference>